<organism evidence="5 6">
    <name type="scientific">Patiria miniata</name>
    <name type="common">Bat star</name>
    <name type="synonym">Asterina miniata</name>
    <dbReference type="NCBI Taxonomy" id="46514"/>
    <lineage>
        <taxon>Eukaryota</taxon>
        <taxon>Metazoa</taxon>
        <taxon>Echinodermata</taxon>
        <taxon>Eleutherozoa</taxon>
        <taxon>Asterozoa</taxon>
        <taxon>Asteroidea</taxon>
        <taxon>Valvatacea</taxon>
        <taxon>Valvatida</taxon>
        <taxon>Asterinidae</taxon>
        <taxon>Patiria</taxon>
    </lineage>
</organism>
<evidence type="ECO:0000259" key="3">
    <source>
        <dbReference type="Pfam" id="PF18890"/>
    </source>
</evidence>
<evidence type="ECO:0000259" key="4">
    <source>
        <dbReference type="Pfam" id="PF18891"/>
    </source>
</evidence>
<dbReference type="PANTHER" id="PTHR13206:SF0">
    <property type="entry name" value="E3 UBIQUITIN-PROTEIN LIGASE FANCL"/>
    <property type="match status" value="1"/>
</dbReference>
<dbReference type="InterPro" id="IPR026848">
    <property type="entry name" value="Fancl"/>
</dbReference>
<dbReference type="EnsemblMetazoa" id="XM_038216124.1">
    <property type="protein sequence ID" value="XP_038072052.1"/>
    <property type="gene ID" value="LOC119740729"/>
</dbReference>
<evidence type="ECO:0000313" key="5">
    <source>
        <dbReference type="EnsemblMetazoa" id="XP_038072053.1"/>
    </source>
</evidence>
<sequence length="385" mass="44013">MATLEQSQAVYEVCPRLVPLNRQQTCWDGLICVKGQDLHLRIELPDDRDHRRAKLLGDWLLNQHLRSYRHLIGQRLQNTPDLATFLSELKNILEHTMQHQSEASKSQPSVTMATQCSQVIGDIGRLGWEKLSSIDPSFSSLQLISEGPNGSKHYITVHLDPQHPVVAPTCTTDLPGETLELHWTHQSTLADIYTQFEESLGKYREFWDTVAEIDEQTWVLEPERPMPSDRSRRIALGNNSSVQVTVDPLYPKMLPEFKFLGADHVINPMRDKLNANLKDWDTGRSLLSNLKTLLDIQFPSPQSSSREDFSEECGICYSYRLEGAIPDRACDNPQCNKPYHYSCLYEWLSSLPSGHQTISKYGFNTIFGNCPYCDVPIKIKRENNR</sequence>
<name>A0A914B7B8_PATMI</name>
<dbReference type="InterPro" id="IPR013083">
    <property type="entry name" value="Znf_RING/FYVE/PHD"/>
</dbReference>
<dbReference type="GeneID" id="119740729"/>
<dbReference type="GO" id="GO:0061630">
    <property type="term" value="F:ubiquitin protein ligase activity"/>
    <property type="evidence" value="ECO:0007669"/>
    <property type="project" value="TreeGrafter"/>
</dbReference>
<dbReference type="OMA" id="NRPFHAK"/>
<dbReference type="Proteomes" id="UP000887568">
    <property type="component" value="Unplaced"/>
</dbReference>
<dbReference type="InterPro" id="IPR016135">
    <property type="entry name" value="UBQ-conjugating_enzyme/RWD"/>
</dbReference>
<accession>A0A914B7B8</accession>
<dbReference type="Gene3D" id="3.10.110.20">
    <property type="entry name" value="RWD domain-like"/>
    <property type="match status" value="1"/>
</dbReference>
<proteinExistence type="predicted"/>
<dbReference type="RefSeq" id="XP_038072054.1">
    <property type="nucleotide sequence ID" value="XM_038216126.1"/>
</dbReference>
<evidence type="ECO:0000313" key="6">
    <source>
        <dbReference type="Proteomes" id="UP000887568"/>
    </source>
</evidence>
<dbReference type="GO" id="GO:0043240">
    <property type="term" value="C:Fanconi anaemia nuclear complex"/>
    <property type="evidence" value="ECO:0007669"/>
    <property type="project" value="InterPro"/>
</dbReference>
<protein>
    <submittedName>
        <fullName evidence="5">Uncharacterized protein</fullName>
    </submittedName>
</protein>
<dbReference type="SMART" id="SM01197">
    <property type="entry name" value="FANCL_C"/>
    <property type="match status" value="1"/>
</dbReference>
<dbReference type="Pfam" id="PF11793">
    <property type="entry name" value="FANCL_C"/>
    <property type="match status" value="1"/>
</dbReference>
<dbReference type="CDD" id="cd23832">
    <property type="entry name" value="DRWD-C_FANCL"/>
    <property type="match status" value="1"/>
</dbReference>
<dbReference type="CDD" id="cd23786">
    <property type="entry name" value="ELF_FANCL"/>
    <property type="match status" value="1"/>
</dbReference>
<keyword evidence="6" id="KW-1185">Reference proteome</keyword>
<dbReference type="OrthoDB" id="10263265at2759"/>
<dbReference type="Pfam" id="PF09765">
    <property type="entry name" value="FANCL_d1"/>
    <property type="match status" value="1"/>
</dbReference>
<dbReference type="InterPro" id="IPR043898">
    <property type="entry name" value="FANCL_d2"/>
</dbReference>
<dbReference type="PANTHER" id="PTHR13206">
    <property type="entry name" value="UBIQUITIN LIGASE PROTEIN PHF9 FANCONI ANEMIA GROUP L PROTEIN"/>
    <property type="match status" value="1"/>
</dbReference>
<feature type="domain" description="FANCL UBC-like" evidence="3">
    <location>
        <begin position="117"/>
        <end position="203"/>
    </location>
</feature>
<dbReference type="AlphaFoldDB" id="A0A914B7B8"/>
<dbReference type="InterPro" id="IPR043003">
    <property type="entry name" value="FANCL_d3_sf"/>
</dbReference>
<feature type="domain" description="FANCL C-terminal" evidence="2">
    <location>
        <begin position="312"/>
        <end position="380"/>
    </location>
</feature>
<dbReference type="CDD" id="cd23831">
    <property type="entry name" value="DRWD-N_FANCL"/>
    <property type="match status" value="1"/>
</dbReference>
<dbReference type="Pfam" id="PF18890">
    <property type="entry name" value="FANCL_d2"/>
    <property type="match status" value="1"/>
</dbReference>
<dbReference type="CDD" id="cd16490">
    <property type="entry name" value="RING-CH-C4HC3_FANCL"/>
    <property type="match status" value="1"/>
</dbReference>
<evidence type="ECO:0000259" key="1">
    <source>
        <dbReference type="Pfam" id="PF09765"/>
    </source>
</evidence>
<dbReference type="EnsemblMetazoa" id="XM_038216126.1">
    <property type="protein sequence ID" value="XP_038072054.1"/>
    <property type="gene ID" value="LOC119740729"/>
</dbReference>
<dbReference type="Gene3D" id="3.30.40.10">
    <property type="entry name" value="Zinc/RING finger domain, C3HC4 (zinc finger)"/>
    <property type="match status" value="1"/>
</dbReference>
<dbReference type="RefSeq" id="XP_038072051.1">
    <property type="nucleotide sequence ID" value="XM_038216123.1"/>
</dbReference>
<dbReference type="InterPro" id="IPR026850">
    <property type="entry name" value="FANCL_C"/>
</dbReference>
<dbReference type="RefSeq" id="XP_038072052.1">
    <property type="nucleotide sequence ID" value="XM_038216124.1"/>
</dbReference>
<dbReference type="InterPro" id="IPR044037">
    <property type="entry name" value="FANCL_d3"/>
</dbReference>
<dbReference type="Pfam" id="PF18891">
    <property type="entry name" value="FANCL_d3"/>
    <property type="match status" value="1"/>
</dbReference>
<evidence type="ECO:0000259" key="2">
    <source>
        <dbReference type="Pfam" id="PF11793"/>
    </source>
</evidence>
<reference evidence="5" key="1">
    <citation type="submission" date="2022-11" db="UniProtKB">
        <authorList>
            <consortium name="EnsemblMetazoa"/>
        </authorList>
    </citation>
    <scope>IDENTIFICATION</scope>
</reference>
<dbReference type="EnsemblMetazoa" id="XM_038216125.1">
    <property type="protein sequence ID" value="XP_038072053.1"/>
    <property type="gene ID" value="LOC119740729"/>
</dbReference>
<dbReference type="RefSeq" id="XP_038072053.1">
    <property type="nucleotide sequence ID" value="XM_038216125.1"/>
</dbReference>
<feature type="domain" description="Fanconi anemia complex subunit FancL WD-repeat containing" evidence="1">
    <location>
        <begin position="9"/>
        <end position="94"/>
    </location>
</feature>
<dbReference type="InterPro" id="IPR019162">
    <property type="entry name" value="FancL_WD-rpt_cont_dom"/>
</dbReference>
<dbReference type="Gene3D" id="3.10.110.10">
    <property type="entry name" value="Ubiquitin Conjugating Enzyme"/>
    <property type="match status" value="1"/>
</dbReference>
<dbReference type="EnsemblMetazoa" id="XM_038216123.1">
    <property type="protein sequence ID" value="XP_038072051.1"/>
    <property type="gene ID" value="LOC119740729"/>
</dbReference>
<dbReference type="GO" id="GO:0006513">
    <property type="term" value="P:protein monoubiquitination"/>
    <property type="evidence" value="ECO:0007669"/>
    <property type="project" value="TreeGrafter"/>
</dbReference>
<dbReference type="GO" id="GO:0036297">
    <property type="term" value="P:interstrand cross-link repair"/>
    <property type="evidence" value="ECO:0007669"/>
    <property type="project" value="InterPro"/>
</dbReference>
<dbReference type="SUPFAM" id="SSF57850">
    <property type="entry name" value="RING/U-box"/>
    <property type="match status" value="1"/>
</dbReference>
<feature type="domain" description="FANCL UBC-like" evidence="4">
    <location>
        <begin position="205"/>
        <end position="301"/>
    </location>
</feature>